<accession>A0A662ZDT2</accession>
<proteinExistence type="predicted"/>
<dbReference type="EMBL" id="FOSF01000035">
    <property type="protein sequence ID" value="SFK19241.1"/>
    <property type="molecule type" value="Genomic_DNA"/>
</dbReference>
<reference evidence="2 3" key="1">
    <citation type="submission" date="2016-10" db="EMBL/GenBank/DDBJ databases">
        <authorList>
            <person name="Varghese N."/>
            <person name="Submissions S."/>
        </authorList>
    </citation>
    <scope>NUCLEOTIDE SEQUENCE [LARGE SCALE GENOMIC DNA]</scope>
    <source>
        <strain evidence="2 3">22B</strain>
    </source>
</reference>
<name>A0A662ZDT2_9GAMM</name>
<evidence type="ECO:0000313" key="3">
    <source>
        <dbReference type="Proteomes" id="UP000243374"/>
    </source>
</evidence>
<organism evidence="2 3">
    <name type="scientific">Succinivibrio dextrinosolvens</name>
    <dbReference type="NCBI Taxonomy" id="83771"/>
    <lineage>
        <taxon>Bacteria</taxon>
        <taxon>Pseudomonadati</taxon>
        <taxon>Pseudomonadota</taxon>
        <taxon>Gammaproteobacteria</taxon>
        <taxon>Aeromonadales</taxon>
        <taxon>Succinivibrionaceae</taxon>
        <taxon>Succinivibrio</taxon>
    </lineage>
</organism>
<feature type="signal peptide" evidence="1">
    <location>
        <begin position="1"/>
        <end position="21"/>
    </location>
</feature>
<evidence type="ECO:0000256" key="1">
    <source>
        <dbReference type="SAM" id="SignalP"/>
    </source>
</evidence>
<dbReference type="AlphaFoldDB" id="A0A662ZDT2"/>
<protein>
    <submittedName>
        <fullName evidence="2">Uncharacterized protein</fullName>
    </submittedName>
</protein>
<keyword evidence="3" id="KW-1185">Reference proteome</keyword>
<dbReference type="RefSeq" id="WP_074840967.1">
    <property type="nucleotide sequence ID" value="NZ_CP047056.1"/>
</dbReference>
<dbReference type="OrthoDB" id="7058784at2"/>
<feature type="chain" id="PRO_5024837006" evidence="1">
    <location>
        <begin position="22"/>
        <end position="161"/>
    </location>
</feature>
<gene>
    <name evidence="2" type="ORF">SAMN04487865_103518</name>
</gene>
<keyword evidence="1" id="KW-0732">Signal</keyword>
<evidence type="ECO:0000313" key="2">
    <source>
        <dbReference type="EMBL" id="SFK19241.1"/>
    </source>
</evidence>
<sequence>MITKSKIVLFSAVFWGSAVYADTQMAYFPPVPESWNVKVEGTSIEYSSPVNKKTQPQPKTKVRFQYTKTTQDKDATTLAEEYAKNNECGAPREQGKAFFTISCPNIARNAVIVGEPNNMYFIELSGEVTAEAKNLINTYVTSIVNGKRTFEDREIGEKLSH</sequence>
<dbReference type="Proteomes" id="UP000243374">
    <property type="component" value="Unassembled WGS sequence"/>
</dbReference>